<dbReference type="InterPro" id="IPR036291">
    <property type="entry name" value="NAD(P)-bd_dom_sf"/>
</dbReference>
<evidence type="ECO:0000256" key="1">
    <source>
        <dbReference type="ARBA" id="ARBA00006484"/>
    </source>
</evidence>
<dbReference type="SUPFAM" id="SSF51735">
    <property type="entry name" value="NAD(P)-binding Rossmann-fold domains"/>
    <property type="match status" value="1"/>
</dbReference>
<keyword evidence="4" id="KW-1185">Reference proteome</keyword>
<dbReference type="RefSeq" id="WP_345433280.1">
    <property type="nucleotide sequence ID" value="NZ_BAABHK010000006.1"/>
</dbReference>
<evidence type="ECO:0000313" key="4">
    <source>
        <dbReference type="Proteomes" id="UP001501442"/>
    </source>
</evidence>
<dbReference type="NCBIfam" id="NF005559">
    <property type="entry name" value="PRK07231.1"/>
    <property type="match status" value="1"/>
</dbReference>
<gene>
    <name evidence="3" type="ORF">GCM10023196_048800</name>
</gene>
<reference evidence="4" key="1">
    <citation type="journal article" date="2019" name="Int. J. Syst. Evol. Microbiol.">
        <title>The Global Catalogue of Microorganisms (GCM) 10K type strain sequencing project: providing services to taxonomists for standard genome sequencing and annotation.</title>
        <authorList>
            <consortium name="The Broad Institute Genomics Platform"/>
            <consortium name="The Broad Institute Genome Sequencing Center for Infectious Disease"/>
            <person name="Wu L."/>
            <person name="Ma J."/>
        </authorList>
    </citation>
    <scope>NUCLEOTIDE SEQUENCE [LARGE SCALE GENOMIC DNA]</scope>
    <source>
        <strain evidence="4">JCM 17939</strain>
    </source>
</reference>
<dbReference type="CDD" id="cd05233">
    <property type="entry name" value="SDR_c"/>
    <property type="match status" value="1"/>
</dbReference>
<dbReference type="PROSITE" id="PS00061">
    <property type="entry name" value="ADH_SHORT"/>
    <property type="match status" value="1"/>
</dbReference>
<accession>A0ABP8UFB3</accession>
<dbReference type="PRINTS" id="PR00081">
    <property type="entry name" value="GDHRDH"/>
</dbReference>
<comment type="caution">
    <text evidence="3">The sequence shown here is derived from an EMBL/GenBank/DDBJ whole genome shotgun (WGS) entry which is preliminary data.</text>
</comment>
<sequence length="251" mass="25470">MSRFTGKVALVTGGGSGIGRATALAFAREGATVVVAGRQAEPLDQAVTLIEAEGGRASAVPADVSSSEDVARLVATTVERHGGLHIAFNNAGVLAPGPLADLDEAAWDHQLAVNLTGVFLCMRHEIAHMRANGGGVIVNTASNIGAHLRIPYLGAYAATKAAVSALTRAAAREYIGEGIRINAISPGPVETSMSLRPGEAEADRAERLKDALPIGRAGTLAEAAAAVLWLASPEAGFTVGHDLVIDGGASA</sequence>
<dbReference type="Pfam" id="PF13561">
    <property type="entry name" value="adh_short_C2"/>
    <property type="match status" value="1"/>
</dbReference>
<dbReference type="Proteomes" id="UP001501442">
    <property type="component" value="Unassembled WGS sequence"/>
</dbReference>
<evidence type="ECO:0000259" key="2">
    <source>
        <dbReference type="SMART" id="SM00822"/>
    </source>
</evidence>
<dbReference type="PRINTS" id="PR00080">
    <property type="entry name" value="SDRFAMILY"/>
</dbReference>
<name>A0ABP8UFB3_9ACTN</name>
<proteinExistence type="inferred from homology"/>
<dbReference type="InterPro" id="IPR002347">
    <property type="entry name" value="SDR_fam"/>
</dbReference>
<comment type="similarity">
    <text evidence="1">Belongs to the short-chain dehydrogenases/reductases (SDR) family.</text>
</comment>
<dbReference type="PANTHER" id="PTHR42760">
    <property type="entry name" value="SHORT-CHAIN DEHYDROGENASES/REDUCTASES FAMILY MEMBER"/>
    <property type="match status" value="1"/>
</dbReference>
<dbReference type="InterPro" id="IPR057326">
    <property type="entry name" value="KR_dom"/>
</dbReference>
<dbReference type="EMBL" id="BAABHK010000006">
    <property type="protein sequence ID" value="GAA4629176.1"/>
    <property type="molecule type" value="Genomic_DNA"/>
</dbReference>
<dbReference type="SMART" id="SM00822">
    <property type="entry name" value="PKS_KR"/>
    <property type="match status" value="1"/>
</dbReference>
<evidence type="ECO:0000313" key="3">
    <source>
        <dbReference type="EMBL" id="GAA4629176.1"/>
    </source>
</evidence>
<feature type="domain" description="Ketoreductase" evidence="2">
    <location>
        <begin position="7"/>
        <end position="187"/>
    </location>
</feature>
<dbReference type="InterPro" id="IPR020904">
    <property type="entry name" value="Sc_DH/Rdtase_CS"/>
</dbReference>
<dbReference type="Gene3D" id="3.40.50.720">
    <property type="entry name" value="NAD(P)-binding Rossmann-like Domain"/>
    <property type="match status" value="1"/>
</dbReference>
<protein>
    <submittedName>
        <fullName evidence="3">Glucose 1-dehydrogenase</fullName>
    </submittedName>
</protein>
<organism evidence="3 4">
    <name type="scientific">Actinoallomurus vinaceus</name>
    <dbReference type="NCBI Taxonomy" id="1080074"/>
    <lineage>
        <taxon>Bacteria</taxon>
        <taxon>Bacillati</taxon>
        <taxon>Actinomycetota</taxon>
        <taxon>Actinomycetes</taxon>
        <taxon>Streptosporangiales</taxon>
        <taxon>Thermomonosporaceae</taxon>
        <taxon>Actinoallomurus</taxon>
    </lineage>
</organism>